<sequence>MLAFRALALPLLGLALLAAPATAQTRPNKMARKPTSRMMPNPAAARAADPPRGTATSKGISGYAAPGEPINVKDNGKNTPPYDGPAAGHGTPAKSMTMPRKQ</sequence>
<protein>
    <submittedName>
        <fullName evidence="3">Uncharacterized protein</fullName>
    </submittedName>
</protein>
<reference evidence="3 4" key="1">
    <citation type="submission" date="2020-04" db="EMBL/GenBank/DDBJ databases">
        <title>Hymenobacter polaris sp. nov., isolated from Arctic soil.</title>
        <authorList>
            <person name="Dahal R.H."/>
        </authorList>
    </citation>
    <scope>NUCLEOTIDE SEQUENCE [LARGE SCALE GENOMIC DNA]</scope>
    <source>
        <strain evidence="3 4">RP-2-7</strain>
    </source>
</reference>
<feature type="compositionally biased region" description="Low complexity" evidence="1">
    <location>
        <begin position="40"/>
        <end position="52"/>
    </location>
</feature>
<evidence type="ECO:0000256" key="1">
    <source>
        <dbReference type="SAM" id="MobiDB-lite"/>
    </source>
</evidence>
<dbReference type="AlphaFoldDB" id="A0A7Y0FNV2"/>
<keyword evidence="2" id="KW-0732">Signal</keyword>
<feature type="signal peptide" evidence="2">
    <location>
        <begin position="1"/>
        <end position="23"/>
    </location>
</feature>
<comment type="caution">
    <text evidence="3">The sequence shown here is derived from an EMBL/GenBank/DDBJ whole genome shotgun (WGS) entry which is preliminary data.</text>
</comment>
<evidence type="ECO:0000256" key="2">
    <source>
        <dbReference type="SAM" id="SignalP"/>
    </source>
</evidence>
<organism evidence="3 4">
    <name type="scientific">Hymenobacter polaris</name>
    <dbReference type="NCBI Taxonomy" id="2682546"/>
    <lineage>
        <taxon>Bacteria</taxon>
        <taxon>Pseudomonadati</taxon>
        <taxon>Bacteroidota</taxon>
        <taxon>Cytophagia</taxon>
        <taxon>Cytophagales</taxon>
        <taxon>Hymenobacteraceae</taxon>
        <taxon>Hymenobacter</taxon>
    </lineage>
</organism>
<keyword evidence="4" id="KW-1185">Reference proteome</keyword>
<dbReference type="Proteomes" id="UP000559626">
    <property type="component" value="Unassembled WGS sequence"/>
</dbReference>
<evidence type="ECO:0000313" key="3">
    <source>
        <dbReference type="EMBL" id="NML66976.1"/>
    </source>
</evidence>
<name>A0A7Y0FNV2_9BACT</name>
<feature type="region of interest" description="Disordered" evidence="1">
    <location>
        <begin position="18"/>
        <end position="102"/>
    </location>
</feature>
<accession>A0A7Y0FNV2</accession>
<proteinExistence type="predicted"/>
<dbReference type="RefSeq" id="WP_169532673.1">
    <property type="nucleotide sequence ID" value="NZ_JABBGH010000003.1"/>
</dbReference>
<dbReference type="EMBL" id="JABBGH010000003">
    <property type="protein sequence ID" value="NML66976.1"/>
    <property type="molecule type" value="Genomic_DNA"/>
</dbReference>
<evidence type="ECO:0000313" key="4">
    <source>
        <dbReference type="Proteomes" id="UP000559626"/>
    </source>
</evidence>
<gene>
    <name evidence="3" type="ORF">HHL22_17355</name>
</gene>
<feature type="chain" id="PRO_5031232425" evidence="2">
    <location>
        <begin position="24"/>
        <end position="102"/>
    </location>
</feature>